<evidence type="ECO:0000256" key="1">
    <source>
        <dbReference type="ARBA" id="ARBA00023598"/>
    </source>
</evidence>
<comment type="similarity">
    <text evidence="1">Belongs to the mimivirus R160 family.</text>
</comment>
<dbReference type="RefSeq" id="YP_010781027.1">
    <property type="nucleotide sequence ID" value="NC_075038.1"/>
</dbReference>
<sequence>MSTQSLKINGPINVVRMEGQINDIHKVIYIFMDEHLNLSDQTDCADPENSMHIVDYLKKNFENLQNENKTYDFFLETFPDTLAYGTEELTYSTIPDSERTYIENLWKFFYDHVKFDKKTNTLSSLFKNTRLHYIDIRNILYPFLVEPLEFSIEQINQKHNLVYEMVTTSLEVIIDFMKLVEIILETNEFDGTNKKQIIGKLENNIVDFLLKPEIRLEYQEQVLF</sequence>
<reference evidence="2" key="1">
    <citation type="submission" date="2017-06" db="EMBL/GenBank/DDBJ databases">
        <authorList>
            <person name="Assis F.L."/>
            <person name="Abrahao J.S."/>
            <person name="Silva L."/>
            <person name="Khalil J.B."/>
            <person name="Rodrigues R."/>
            <person name="Silva L.S."/>
            <person name="Boratto P."/>
            <person name="Andrade M."/>
            <person name="Kroon E.G."/>
            <person name="Ribeiro B."/>
            <person name="Bergier I."/>
            <person name="Seligmann H."/>
            <person name="Ghigo E."/>
            <person name="Colson P."/>
            <person name="Levasseur A."/>
            <person name="Raoult D."/>
            <person name="Scola B.L."/>
        </authorList>
    </citation>
    <scope>NUCLEOTIDE SEQUENCE</scope>
    <source>
        <strain evidence="2">Deep ocean</strain>
    </source>
</reference>
<organism evidence="2">
    <name type="scientific">Tupanvirus deep ocean</name>
    <dbReference type="NCBI Taxonomy" id="2126984"/>
    <lineage>
        <taxon>Viruses</taxon>
        <taxon>Varidnaviria</taxon>
        <taxon>Bamfordvirae</taxon>
        <taxon>Nucleocytoviricota</taxon>
        <taxon>Megaviricetes</taxon>
        <taxon>Imitervirales</taxon>
        <taxon>Mimiviridae</taxon>
        <taxon>Megamimivirinae</taxon>
        <taxon>Tupanvirus</taxon>
        <taxon>Tupanvirus altamarinense</taxon>
    </lineage>
</organism>
<dbReference type="InterPro" id="IPR043885">
    <property type="entry name" value="DUF5847"/>
</dbReference>
<dbReference type="KEGG" id="vg:80517718"/>
<dbReference type="GeneID" id="80517718"/>
<reference evidence="2" key="2">
    <citation type="journal article" date="2018" name="Nat. Commun.">
        <title>Tailed giant Tupanvirus possesses the most complete translational apparatus of the known virosphere.</title>
        <authorList>
            <person name="Abrahao J."/>
            <person name="Silva L."/>
            <person name="Silva L.S."/>
            <person name="Khalil J.Y.B."/>
            <person name="Rodrigues R."/>
            <person name="Arantes T."/>
            <person name="Assis F."/>
            <person name="Boratto P."/>
            <person name="Andrade M."/>
            <person name="Kroon E.G."/>
            <person name="Ribeiro B."/>
            <person name="Bergier I."/>
            <person name="Seligmann H."/>
            <person name="Ghigo E."/>
            <person name="Colson P."/>
            <person name="Levasseur A."/>
            <person name="Kroemer G."/>
            <person name="Raoult D."/>
            <person name="La Scola B."/>
        </authorList>
    </citation>
    <scope>NUCLEOTIDE SEQUENCE [LARGE SCALE GENOMIC DNA]</scope>
    <source>
        <strain evidence="2">Deep ocean</strain>
    </source>
</reference>
<dbReference type="EMBL" id="MF405918">
    <property type="protein sequence ID" value="QKU34398.1"/>
    <property type="molecule type" value="Genomic_DNA"/>
</dbReference>
<name>A0A6N1NRG3_9VIRU</name>
<accession>A0A6N1NRG3</accession>
<dbReference type="Pfam" id="PF19165">
    <property type="entry name" value="DUF5847"/>
    <property type="match status" value="1"/>
</dbReference>
<protein>
    <submittedName>
        <fullName evidence="2">Uncharacterized protein</fullName>
    </submittedName>
</protein>
<proteinExistence type="inferred from homology"/>
<evidence type="ECO:0000313" key="2">
    <source>
        <dbReference type="EMBL" id="QKU34398.1"/>
    </source>
</evidence>